<proteinExistence type="predicted"/>
<dbReference type="EMBL" id="CM042031">
    <property type="protein sequence ID" value="KAI3783383.1"/>
    <property type="molecule type" value="Genomic_DNA"/>
</dbReference>
<dbReference type="Proteomes" id="UP001056120">
    <property type="component" value="Linkage Group LG14"/>
</dbReference>
<organism evidence="1 2">
    <name type="scientific">Smallanthus sonchifolius</name>
    <dbReference type="NCBI Taxonomy" id="185202"/>
    <lineage>
        <taxon>Eukaryota</taxon>
        <taxon>Viridiplantae</taxon>
        <taxon>Streptophyta</taxon>
        <taxon>Embryophyta</taxon>
        <taxon>Tracheophyta</taxon>
        <taxon>Spermatophyta</taxon>
        <taxon>Magnoliopsida</taxon>
        <taxon>eudicotyledons</taxon>
        <taxon>Gunneridae</taxon>
        <taxon>Pentapetalae</taxon>
        <taxon>asterids</taxon>
        <taxon>campanulids</taxon>
        <taxon>Asterales</taxon>
        <taxon>Asteraceae</taxon>
        <taxon>Asteroideae</taxon>
        <taxon>Heliantheae alliance</taxon>
        <taxon>Millerieae</taxon>
        <taxon>Smallanthus</taxon>
    </lineage>
</organism>
<reference evidence="1 2" key="2">
    <citation type="journal article" date="2022" name="Mol. Ecol. Resour.">
        <title>The genomes of chicory, endive, great burdock and yacon provide insights into Asteraceae paleo-polyploidization history and plant inulin production.</title>
        <authorList>
            <person name="Fan W."/>
            <person name="Wang S."/>
            <person name="Wang H."/>
            <person name="Wang A."/>
            <person name="Jiang F."/>
            <person name="Liu H."/>
            <person name="Zhao H."/>
            <person name="Xu D."/>
            <person name="Zhang Y."/>
        </authorList>
    </citation>
    <scope>NUCLEOTIDE SEQUENCE [LARGE SCALE GENOMIC DNA]</scope>
    <source>
        <strain evidence="2">cv. Yunnan</strain>
        <tissue evidence="1">Leaves</tissue>
    </source>
</reference>
<evidence type="ECO:0000313" key="1">
    <source>
        <dbReference type="EMBL" id="KAI3783383.1"/>
    </source>
</evidence>
<keyword evidence="2" id="KW-1185">Reference proteome</keyword>
<name>A0ACB9GIR0_9ASTR</name>
<accession>A0ACB9GIR0</accession>
<sequence>MFTAGQRTDADPEDGGEQPAFRSRELVTTVKEQQRRGLFSDDHRVQCRICFDVHSPCNGYSEDRMSPGTARVVVEDLGFRSTKVKGGSTTSSETNGMQN</sequence>
<evidence type="ECO:0000313" key="2">
    <source>
        <dbReference type="Proteomes" id="UP001056120"/>
    </source>
</evidence>
<comment type="caution">
    <text evidence="1">The sequence shown here is derived from an EMBL/GenBank/DDBJ whole genome shotgun (WGS) entry which is preliminary data.</text>
</comment>
<reference evidence="2" key="1">
    <citation type="journal article" date="2022" name="Mol. Ecol. Resour.">
        <title>The genomes of chicory, endive, great burdock and yacon provide insights into Asteraceae palaeo-polyploidization history and plant inulin production.</title>
        <authorList>
            <person name="Fan W."/>
            <person name="Wang S."/>
            <person name="Wang H."/>
            <person name="Wang A."/>
            <person name="Jiang F."/>
            <person name="Liu H."/>
            <person name="Zhao H."/>
            <person name="Xu D."/>
            <person name="Zhang Y."/>
        </authorList>
    </citation>
    <scope>NUCLEOTIDE SEQUENCE [LARGE SCALE GENOMIC DNA]</scope>
    <source>
        <strain evidence="2">cv. Yunnan</strain>
    </source>
</reference>
<protein>
    <submittedName>
        <fullName evidence="1">Uncharacterized protein</fullName>
    </submittedName>
</protein>
<gene>
    <name evidence="1" type="ORF">L1987_42462</name>
</gene>